<dbReference type="GO" id="GO:0005737">
    <property type="term" value="C:cytoplasm"/>
    <property type="evidence" value="ECO:0007669"/>
    <property type="project" value="InterPro"/>
</dbReference>
<reference evidence="2 3" key="1">
    <citation type="submission" date="2018-08" db="EMBL/GenBank/DDBJ databases">
        <title>Genome of Clostridium chromiireducens C1, DSM12136.</title>
        <authorList>
            <person name="Xing M."/>
            <person name="Wei Y."/>
            <person name="Ang E.L."/>
            <person name="Zhao H."/>
            <person name="Zhang Y."/>
        </authorList>
    </citation>
    <scope>NUCLEOTIDE SEQUENCE [LARGE SCALE GENOMIC DNA]</scope>
    <source>
        <strain evidence="2 3">C1</strain>
    </source>
</reference>
<dbReference type="InterPro" id="IPR041715">
    <property type="entry name" value="HisRS-like_core"/>
</dbReference>
<name>A0A399IRQ9_9CLOT</name>
<dbReference type="Pfam" id="PF13393">
    <property type="entry name" value="tRNA-synt_His"/>
    <property type="match status" value="1"/>
</dbReference>
<dbReference type="PANTHER" id="PTHR43707:SF1">
    <property type="entry name" value="HISTIDINE--TRNA LIGASE, MITOCHONDRIAL-RELATED"/>
    <property type="match status" value="1"/>
</dbReference>
<dbReference type="RefSeq" id="WP_119366979.1">
    <property type="nucleotide sequence ID" value="NZ_QXDJ01000003.1"/>
</dbReference>
<dbReference type="EMBL" id="QXDJ01000003">
    <property type="protein sequence ID" value="RII34192.1"/>
    <property type="molecule type" value="Genomic_DNA"/>
</dbReference>
<dbReference type="GO" id="GO:0140096">
    <property type="term" value="F:catalytic activity, acting on a protein"/>
    <property type="evidence" value="ECO:0007669"/>
    <property type="project" value="UniProtKB-ARBA"/>
</dbReference>
<dbReference type="Gene3D" id="3.30.930.10">
    <property type="entry name" value="Bira Bifunctional Protein, Domain 2"/>
    <property type="match status" value="1"/>
</dbReference>
<evidence type="ECO:0000259" key="1">
    <source>
        <dbReference type="Pfam" id="PF13393"/>
    </source>
</evidence>
<organism evidence="2 3">
    <name type="scientific">Clostridium chromiireducens</name>
    <dbReference type="NCBI Taxonomy" id="225345"/>
    <lineage>
        <taxon>Bacteria</taxon>
        <taxon>Bacillati</taxon>
        <taxon>Bacillota</taxon>
        <taxon>Clostridia</taxon>
        <taxon>Eubacteriales</taxon>
        <taxon>Clostridiaceae</taxon>
        <taxon>Clostridium</taxon>
    </lineage>
</organism>
<dbReference type="InterPro" id="IPR045864">
    <property type="entry name" value="aa-tRNA-synth_II/BPL/LPL"/>
</dbReference>
<dbReference type="SUPFAM" id="SSF55681">
    <property type="entry name" value="Class II aaRS and biotin synthetases"/>
    <property type="match status" value="1"/>
</dbReference>
<dbReference type="PANTHER" id="PTHR43707">
    <property type="entry name" value="HISTIDYL-TRNA SYNTHETASE"/>
    <property type="match status" value="1"/>
</dbReference>
<dbReference type="GO" id="GO:0004821">
    <property type="term" value="F:histidine-tRNA ligase activity"/>
    <property type="evidence" value="ECO:0007669"/>
    <property type="project" value="TreeGrafter"/>
</dbReference>
<comment type="caution">
    <text evidence="2">The sequence shown here is derived from an EMBL/GenBank/DDBJ whole genome shotgun (WGS) entry which is preliminary data.</text>
</comment>
<dbReference type="GO" id="GO:0006427">
    <property type="term" value="P:histidyl-tRNA aminoacylation"/>
    <property type="evidence" value="ECO:0007669"/>
    <property type="project" value="TreeGrafter"/>
</dbReference>
<dbReference type="AlphaFoldDB" id="A0A399IRQ9"/>
<dbReference type="Proteomes" id="UP000265930">
    <property type="component" value="Unassembled WGS sequence"/>
</dbReference>
<dbReference type="InterPro" id="IPR004516">
    <property type="entry name" value="HisRS/HisZ"/>
</dbReference>
<feature type="domain" description="Class II Histidinyl-tRNA synthetase (HisRS)-like catalytic core" evidence="1">
    <location>
        <begin position="95"/>
        <end position="304"/>
    </location>
</feature>
<evidence type="ECO:0000313" key="3">
    <source>
        <dbReference type="Proteomes" id="UP000265930"/>
    </source>
</evidence>
<protein>
    <recommendedName>
        <fullName evidence="1">Class II Histidinyl-tRNA synthetase (HisRS)-like catalytic core domain-containing protein</fullName>
    </recommendedName>
</protein>
<gene>
    <name evidence="2" type="ORF">D2A34_13605</name>
</gene>
<dbReference type="GO" id="GO:0016740">
    <property type="term" value="F:transferase activity"/>
    <property type="evidence" value="ECO:0007669"/>
    <property type="project" value="UniProtKB-ARBA"/>
</dbReference>
<evidence type="ECO:0000313" key="2">
    <source>
        <dbReference type="EMBL" id="RII34192.1"/>
    </source>
</evidence>
<proteinExistence type="predicted"/>
<accession>A0A399IRQ9</accession>
<sequence>MNGGIILLVPGVREWFGYEAKVFMDLRNGLENSLLNQNFNYFYGGIVSKKSIYEENISNLGERFIDNCIEFSLNGKDIGTIISPEGTFRVYDYLNRNNKIHNHSGQVFYSQEFLRNESEEDVGKGKTISFWQTGFEIYGKTEIESSLLVLKTLINCFKAINFDDVYFRVSDKRILEGLIIDLPLDKRREIYYLIDKCNEDGTTFKNYYIKKCGDNKIAEKVGQLLDLDKNQQLTLDILDSFTNNSISHNGIEFLRQVLRELKKEHKDENIKIIPFMGKSWDACDSLLFDARLPEYEYAVAGGGNLFAFNEDKKIIKSGAGIGVTRLTEYIIEHKNLKAMEL</sequence>